<dbReference type="PROSITE" id="PS50110">
    <property type="entry name" value="RESPONSE_REGULATORY"/>
    <property type="match status" value="1"/>
</dbReference>
<dbReference type="Pfam" id="PF00072">
    <property type="entry name" value="Response_reg"/>
    <property type="match status" value="1"/>
</dbReference>
<dbReference type="PANTHER" id="PTHR44591">
    <property type="entry name" value="STRESS RESPONSE REGULATOR PROTEIN 1"/>
    <property type="match status" value="1"/>
</dbReference>
<dbReference type="PANTHER" id="PTHR44591:SF23">
    <property type="entry name" value="CHEY SUBFAMILY"/>
    <property type="match status" value="1"/>
</dbReference>
<dbReference type="InterPro" id="IPR050595">
    <property type="entry name" value="Bact_response_regulator"/>
</dbReference>
<dbReference type="Proteomes" id="UP000318538">
    <property type="component" value="Chromosome"/>
</dbReference>
<dbReference type="OrthoDB" id="282973at2"/>
<accession>A0A517NEK8</accession>
<dbReference type="SMART" id="SM00448">
    <property type="entry name" value="REC"/>
    <property type="match status" value="1"/>
</dbReference>
<reference evidence="4 5" key="1">
    <citation type="submission" date="2019-02" db="EMBL/GenBank/DDBJ databases">
        <title>Deep-cultivation of Planctomycetes and their phenomic and genomic characterization uncovers novel biology.</title>
        <authorList>
            <person name="Wiegand S."/>
            <person name="Jogler M."/>
            <person name="Boedeker C."/>
            <person name="Pinto D."/>
            <person name="Vollmers J."/>
            <person name="Rivas-Marin E."/>
            <person name="Kohn T."/>
            <person name="Peeters S.H."/>
            <person name="Heuer A."/>
            <person name="Rast P."/>
            <person name="Oberbeckmann S."/>
            <person name="Bunk B."/>
            <person name="Jeske O."/>
            <person name="Meyerdierks A."/>
            <person name="Storesund J.E."/>
            <person name="Kallscheuer N."/>
            <person name="Luecker S."/>
            <person name="Lage O.M."/>
            <person name="Pohl T."/>
            <person name="Merkel B.J."/>
            <person name="Hornburger P."/>
            <person name="Mueller R.-W."/>
            <person name="Bruemmer F."/>
            <person name="Labrenz M."/>
            <person name="Spormann A.M."/>
            <person name="Op den Camp H."/>
            <person name="Overmann J."/>
            <person name="Amann R."/>
            <person name="Jetten M.S.M."/>
            <person name="Mascher T."/>
            <person name="Medema M.H."/>
            <person name="Devos D.P."/>
            <person name="Kaster A.-K."/>
            <person name="Ovreas L."/>
            <person name="Rohde M."/>
            <person name="Galperin M.Y."/>
            <person name="Jogler C."/>
        </authorList>
    </citation>
    <scope>NUCLEOTIDE SEQUENCE [LARGE SCALE GENOMIC DNA]</scope>
    <source>
        <strain evidence="4 5">K22_7</strain>
    </source>
</reference>
<proteinExistence type="predicted"/>
<evidence type="ECO:0000256" key="1">
    <source>
        <dbReference type="ARBA" id="ARBA00022553"/>
    </source>
</evidence>
<evidence type="ECO:0000259" key="3">
    <source>
        <dbReference type="PROSITE" id="PS50110"/>
    </source>
</evidence>
<dbReference type="RefSeq" id="WP_145171773.1">
    <property type="nucleotide sequence ID" value="NZ_CP036525.1"/>
</dbReference>
<gene>
    <name evidence="4" type="primary">pleD_3</name>
    <name evidence="4" type="ORF">K227x_39680</name>
</gene>
<name>A0A517NEK8_9BACT</name>
<dbReference type="GO" id="GO:0000160">
    <property type="term" value="P:phosphorelay signal transduction system"/>
    <property type="evidence" value="ECO:0007669"/>
    <property type="project" value="InterPro"/>
</dbReference>
<dbReference type="SUPFAM" id="SSF52172">
    <property type="entry name" value="CheY-like"/>
    <property type="match status" value="1"/>
</dbReference>
<protein>
    <submittedName>
        <fullName evidence="4">Response regulator PleD</fullName>
    </submittedName>
</protein>
<dbReference type="InterPro" id="IPR001789">
    <property type="entry name" value="Sig_transdc_resp-reg_receiver"/>
</dbReference>
<dbReference type="AlphaFoldDB" id="A0A517NEK8"/>
<keyword evidence="5" id="KW-1185">Reference proteome</keyword>
<evidence type="ECO:0000313" key="4">
    <source>
        <dbReference type="EMBL" id="QDT05567.1"/>
    </source>
</evidence>
<feature type="domain" description="Response regulatory" evidence="3">
    <location>
        <begin position="6"/>
        <end position="120"/>
    </location>
</feature>
<evidence type="ECO:0000313" key="5">
    <source>
        <dbReference type="Proteomes" id="UP000318538"/>
    </source>
</evidence>
<dbReference type="KEGG" id="rlc:K227x_39680"/>
<dbReference type="InterPro" id="IPR011006">
    <property type="entry name" value="CheY-like_superfamily"/>
</dbReference>
<organism evidence="4 5">
    <name type="scientific">Rubripirellula lacrimiformis</name>
    <dbReference type="NCBI Taxonomy" id="1930273"/>
    <lineage>
        <taxon>Bacteria</taxon>
        <taxon>Pseudomonadati</taxon>
        <taxon>Planctomycetota</taxon>
        <taxon>Planctomycetia</taxon>
        <taxon>Pirellulales</taxon>
        <taxon>Pirellulaceae</taxon>
        <taxon>Rubripirellula</taxon>
    </lineage>
</organism>
<dbReference type="Gene3D" id="3.40.50.2300">
    <property type="match status" value="1"/>
</dbReference>
<sequence>MHFEPTVLVVEDDDAIRHGTAMRLNFNGYKVLTANDGEQGTQLAGQHFPDLILMDIRMPRMDGLTALSLLQQDPRTKDIPVIMISASPGDQEKSLECGAKFFLTKPVPNGSMMAAIESALSVPQI</sequence>
<dbReference type="EMBL" id="CP036525">
    <property type="protein sequence ID" value="QDT05567.1"/>
    <property type="molecule type" value="Genomic_DNA"/>
</dbReference>
<feature type="modified residue" description="4-aspartylphosphate" evidence="2">
    <location>
        <position position="55"/>
    </location>
</feature>
<evidence type="ECO:0000256" key="2">
    <source>
        <dbReference type="PROSITE-ProRule" id="PRU00169"/>
    </source>
</evidence>
<keyword evidence="1 2" id="KW-0597">Phosphoprotein</keyword>